<proteinExistence type="predicted"/>
<feature type="domain" description="Aldehyde dehydrogenase" evidence="2">
    <location>
        <begin position="5"/>
        <end position="83"/>
    </location>
</feature>
<dbReference type="InterPro" id="IPR016162">
    <property type="entry name" value="Ald_DH_N"/>
</dbReference>
<evidence type="ECO:0000313" key="3">
    <source>
        <dbReference type="EMBL" id="KTR80313.1"/>
    </source>
</evidence>
<protein>
    <recommendedName>
        <fullName evidence="2">Aldehyde dehydrogenase domain-containing protein</fullName>
    </recommendedName>
</protein>
<dbReference type="Gene3D" id="3.40.605.10">
    <property type="entry name" value="Aldehyde Dehydrogenase, Chain A, domain 1"/>
    <property type="match status" value="1"/>
</dbReference>
<dbReference type="InterPro" id="IPR016161">
    <property type="entry name" value="Ald_DH/histidinol_DH"/>
</dbReference>
<accession>A0A147E8C2</accession>
<dbReference type="Proteomes" id="UP000070810">
    <property type="component" value="Unassembled WGS sequence"/>
</dbReference>
<reference evidence="3 4" key="1">
    <citation type="journal article" date="2016" name="Front. Microbiol.">
        <title>Genomic Resource of Rice Seed Associated Bacteria.</title>
        <authorList>
            <person name="Midha S."/>
            <person name="Bansal K."/>
            <person name="Sharma S."/>
            <person name="Kumar N."/>
            <person name="Patil P.P."/>
            <person name="Chaudhry V."/>
            <person name="Patil P.B."/>
        </authorList>
    </citation>
    <scope>NUCLEOTIDE SEQUENCE [LARGE SCALE GENOMIC DNA]</scope>
    <source>
        <strain evidence="3 4">NS354</strain>
    </source>
</reference>
<keyword evidence="1" id="KW-0560">Oxidoreductase</keyword>
<evidence type="ECO:0000313" key="4">
    <source>
        <dbReference type="Proteomes" id="UP000070810"/>
    </source>
</evidence>
<sequence length="113" mass="12053">MSHEALPADLEAVVARATTAAPLLATTTAEHRARALVAIADALETAAPDLVRIALRETGLTETRLTGEITRTAVQLRLFADTIVDGGYLDARIDHADPDFALGPRPDLHPIHN</sequence>
<dbReference type="GO" id="GO:0016491">
    <property type="term" value="F:oxidoreductase activity"/>
    <property type="evidence" value="ECO:0007669"/>
    <property type="project" value="UniProtKB-KW"/>
</dbReference>
<name>A0A147E8C2_9MICO</name>
<dbReference type="PATRIC" id="fig|1079994.3.peg.737"/>
<dbReference type="InterPro" id="IPR015590">
    <property type="entry name" value="Aldehyde_DH_dom"/>
</dbReference>
<dbReference type="SUPFAM" id="SSF53720">
    <property type="entry name" value="ALDH-like"/>
    <property type="match status" value="1"/>
</dbReference>
<keyword evidence="4" id="KW-1185">Reference proteome</keyword>
<dbReference type="Pfam" id="PF00171">
    <property type="entry name" value="Aldedh"/>
    <property type="match status" value="1"/>
</dbReference>
<comment type="caution">
    <text evidence="3">The sequence shown here is derived from an EMBL/GenBank/DDBJ whole genome shotgun (WGS) entry which is preliminary data.</text>
</comment>
<dbReference type="AlphaFoldDB" id="A0A147E8C2"/>
<dbReference type="EMBL" id="LDRK01000169">
    <property type="protein sequence ID" value="KTR80313.1"/>
    <property type="molecule type" value="Genomic_DNA"/>
</dbReference>
<organism evidence="3 4">
    <name type="scientific">Leucobacter chromiiresistens</name>
    <dbReference type="NCBI Taxonomy" id="1079994"/>
    <lineage>
        <taxon>Bacteria</taxon>
        <taxon>Bacillati</taxon>
        <taxon>Actinomycetota</taxon>
        <taxon>Actinomycetes</taxon>
        <taxon>Micrococcales</taxon>
        <taxon>Microbacteriaceae</taxon>
        <taxon>Leucobacter</taxon>
    </lineage>
</organism>
<evidence type="ECO:0000256" key="1">
    <source>
        <dbReference type="ARBA" id="ARBA00023002"/>
    </source>
</evidence>
<dbReference type="RefSeq" id="WP_058594826.1">
    <property type="nucleotide sequence ID" value="NZ_LDRK01000169.1"/>
</dbReference>
<gene>
    <name evidence="3" type="ORF">NS354_12920</name>
</gene>
<evidence type="ECO:0000259" key="2">
    <source>
        <dbReference type="Pfam" id="PF00171"/>
    </source>
</evidence>